<protein>
    <submittedName>
        <fullName evidence="2">GNAT family N-acetyltransferase</fullName>
        <ecNumber evidence="2">2.3.-.-</ecNumber>
    </submittedName>
</protein>
<keyword evidence="2" id="KW-0012">Acyltransferase</keyword>
<feature type="domain" description="N-acetyltransferase" evidence="1">
    <location>
        <begin position="14"/>
        <end position="184"/>
    </location>
</feature>
<dbReference type="Pfam" id="PF13302">
    <property type="entry name" value="Acetyltransf_3"/>
    <property type="match status" value="1"/>
</dbReference>
<keyword evidence="2" id="KW-0808">Transferase</keyword>
<dbReference type="SUPFAM" id="SSF55729">
    <property type="entry name" value="Acyl-CoA N-acyltransferases (Nat)"/>
    <property type="match status" value="1"/>
</dbReference>
<dbReference type="InterPro" id="IPR051531">
    <property type="entry name" value="N-acetyltransferase"/>
</dbReference>
<dbReference type="Proteomes" id="UP001596087">
    <property type="component" value="Unassembled WGS sequence"/>
</dbReference>
<evidence type="ECO:0000259" key="1">
    <source>
        <dbReference type="PROSITE" id="PS51186"/>
    </source>
</evidence>
<dbReference type="InterPro" id="IPR016181">
    <property type="entry name" value="Acyl_CoA_acyltransferase"/>
</dbReference>
<dbReference type="PROSITE" id="PS51186">
    <property type="entry name" value="GNAT"/>
    <property type="match status" value="1"/>
</dbReference>
<dbReference type="PANTHER" id="PTHR43792">
    <property type="entry name" value="GNAT FAMILY, PUTATIVE (AFU_ORTHOLOGUE AFUA_3G00765)-RELATED-RELATED"/>
    <property type="match status" value="1"/>
</dbReference>
<comment type="caution">
    <text evidence="2">The sequence shown here is derived from an EMBL/GenBank/DDBJ whole genome shotgun (WGS) entry which is preliminary data.</text>
</comment>
<dbReference type="EMBL" id="JBHSKD010000011">
    <property type="protein sequence ID" value="MFC5177286.1"/>
    <property type="molecule type" value="Genomic_DNA"/>
</dbReference>
<evidence type="ECO:0000313" key="2">
    <source>
        <dbReference type="EMBL" id="MFC5177286.1"/>
    </source>
</evidence>
<name>A0ABW0BJ69_9ACTN</name>
<reference evidence="3" key="1">
    <citation type="journal article" date="2019" name="Int. J. Syst. Evol. Microbiol.">
        <title>The Global Catalogue of Microorganisms (GCM) 10K type strain sequencing project: providing services to taxonomists for standard genome sequencing and annotation.</title>
        <authorList>
            <consortium name="The Broad Institute Genomics Platform"/>
            <consortium name="The Broad Institute Genome Sequencing Center for Infectious Disease"/>
            <person name="Wu L."/>
            <person name="Ma J."/>
        </authorList>
    </citation>
    <scope>NUCLEOTIDE SEQUENCE [LARGE SCALE GENOMIC DNA]</scope>
    <source>
        <strain evidence="3">DFY41</strain>
    </source>
</reference>
<organism evidence="2 3">
    <name type="scientific">Nocardioides taihuensis</name>
    <dbReference type="NCBI Taxonomy" id="1835606"/>
    <lineage>
        <taxon>Bacteria</taxon>
        <taxon>Bacillati</taxon>
        <taxon>Actinomycetota</taxon>
        <taxon>Actinomycetes</taxon>
        <taxon>Propionibacteriales</taxon>
        <taxon>Nocardioidaceae</taxon>
        <taxon>Nocardioides</taxon>
    </lineage>
</organism>
<evidence type="ECO:0000313" key="3">
    <source>
        <dbReference type="Proteomes" id="UP001596087"/>
    </source>
</evidence>
<dbReference type="InterPro" id="IPR000182">
    <property type="entry name" value="GNAT_dom"/>
</dbReference>
<dbReference type="RefSeq" id="WP_378590183.1">
    <property type="nucleotide sequence ID" value="NZ_JBHSKD010000011.1"/>
</dbReference>
<accession>A0ABW0BJ69</accession>
<proteinExistence type="predicted"/>
<dbReference type="EC" id="2.3.-.-" evidence="2"/>
<dbReference type="CDD" id="cd04301">
    <property type="entry name" value="NAT_SF"/>
    <property type="match status" value="1"/>
</dbReference>
<dbReference type="Gene3D" id="3.40.630.30">
    <property type="match status" value="1"/>
</dbReference>
<sequence length="187" mass="20524">MTDPVAPFFETARLRVRAFTDTDVAAFVAYRADPEVARYQSWSDFGEAEGRALVASMQGLEPGTPGEWYQLALEATDDGLLVGDLALHVDGDDPRLAEVGFTLAPAAQGRGYAAEALTGLLDHAFPTYGLHRVHAVTDALNAPAAALLERVGFRREAHYLENVWFKGAWGSEYLFAVLEHEWADRRS</sequence>
<keyword evidence="3" id="KW-1185">Reference proteome</keyword>
<dbReference type="GO" id="GO:0016746">
    <property type="term" value="F:acyltransferase activity"/>
    <property type="evidence" value="ECO:0007669"/>
    <property type="project" value="UniProtKB-KW"/>
</dbReference>
<gene>
    <name evidence="2" type="ORF">ACFPGP_11425</name>
</gene>
<dbReference type="PANTHER" id="PTHR43792:SF1">
    <property type="entry name" value="N-ACETYLTRANSFERASE DOMAIN-CONTAINING PROTEIN"/>
    <property type="match status" value="1"/>
</dbReference>